<dbReference type="Proteomes" id="UP000095751">
    <property type="component" value="Unassembled WGS sequence"/>
</dbReference>
<comment type="similarity">
    <text evidence="1">Belongs to the bacterial ribosomal protein bS16 family.</text>
</comment>
<sequence>MVVRLRLQRFGRTHSPFYRMVVANSKAPRDGKHIEILGTYNPIANLGGMKEIRLKEDRLKYWLSVGAQPSDRMAWILGKFGLLPKPPTKFSPNKSSVKRDLKNAAKAAKK</sequence>
<evidence type="ECO:0000313" key="5">
    <source>
        <dbReference type="EMBL" id="OEU12859.1"/>
    </source>
</evidence>
<proteinExistence type="inferred from homology"/>
<dbReference type="InParanoid" id="A0A1E7F3Y4"/>
<dbReference type="SUPFAM" id="SSF54565">
    <property type="entry name" value="Ribosomal protein S16"/>
    <property type="match status" value="1"/>
</dbReference>
<dbReference type="GO" id="GO:0015935">
    <property type="term" value="C:small ribosomal subunit"/>
    <property type="evidence" value="ECO:0007669"/>
    <property type="project" value="TreeGrafter"/>
</dbReference>
<gene>
    <name evidence="5" type="ORF">FRACYDRAFT_219511</name>
</gene>
<dbReference type="NCBIfam" id="TIGR00002">
    <property type="entry name" value="S16"/>
    <property type="match status" value="1"/>
</dbReference>
<dbReference type="OrthoDB" id="407221at2759"/>
<reference evidence="5 6" key="1">
    <citation type="submission" date="2016-09" db="EMBL/GenBank/DDBJ databases">
        <title>Extensive genetic diversity and differential bi-allelic expression allows diatom success in the polar Southern Ocean.</title>
        <authorList>
            <consortium name="DOE Joint Genome Institute"/>
            <person name="Mock T."/>
            <person name="Otillar R.P."/>
            <person name="Strauss J."/>
            <person name="Dupont C."/>
            <person name="Frickenhaus S."/>
            <person name="Maumus F."/>
            <person name="Mcmullan M."/>
            <person name="Sanges R."/>
            <person name="Schmutz J."/>
            <person name="Toseland A."/>
            <person name="Valas R."/>
            <person name="Veluchamy A."/>
            <person name="Ward B.J."/>
            <person name="Allen A."/>
            <person name="Barry K."/>
            <person name="Falciatore A."/>
            <person name="Ferrante M."/>
            <person name="Fortunato A.E."/>
            <person name="Gloeckner G."/>
            <person name="Gruber A."/>
            <person name="Hipkin R."/>
            <person name="Janech M."/>
            <person name="Kroth P."/>
            <person name="Leese F."/>
            <person name="Lindquist E."/>
            <person name="Lyon B.R."/>
            <person name="Martin J."/>
            <person name="Mayer C."/>
            <person name="Parker M."/>
            <person name="Quesneville H."/>
            <person name="Raymond J."/>
            <person name="Uhlig C."/>
            <person name="Valentin K.U."/>
            <person name="Worden A.Z."/>
            <person name="Armbrust E.V."/>
            <person name="Bowler C."/>
            <person name="Green B."/>
            <person name="Moulton V."/>
            <person name="Van Oosterhout C."/>
            <person name="Grigoriev I."/>
        </authorList>
    </citation>
    <scope>NUCLEOTIDE SEQUENCE [LARGE SCALE GENOMIC DNA]</scope>
    <source>
        <strain evidence="5 6">CCMP1102</strain>
    </source>
</reference>
<dbReference type="EMBL" id="KV784364">
    <property type="protein sequence ID" value="OEU12859.1"/>
    <property type="molecule type" value="Genomic_DNA"/>
</dbReference>
<evidence type="ECO:0000256" key="2">
    <source>
        <dbReference type="ARBA" id="ARBA00022980"/>
    </source>
</evidence>
<feature type="region of interest" description="Disordered" evidence="4">
    <location>
        <begin position="87"/>
        <end position="110"/>
    </location>
</feature>
<dbReference type="InterPro" id="IPR000307">
    <property type="entry name" value="Ribosomal_bS16"/>
</dbReference>
<dbReference type="GO" id="GO:0032543">
    <property type="term" value="P:mitochondrial translation"/>
    <property type="evidence" value="ECO:0007669"/>
    <property type="project" value="TreeGrafter"/>
</dbReference>
<dbReference type="KEGG" id="fcy:FRACYDRAFT_219511"/>
<dbReference type="PANTHER" id="PTHR12919">
    <property type="entry name" value="30S RIBOSOMAL PROTEIN S16"/>
    <property type="match status" value="1"/>
</dbReference>
<accession>A0A1E7F3Y4</accession>
<dbReference type="HAMAP" id="MF_00385">
    <property type="entry name" value="Ribosomal_bS16"/>
    <property type="match status" value="1"/>
</dbReference>
<dbReference type="Pfam" id="PF00886">
    <property type="entry name" value="Ribosomal_S16"/>
    <property type="match status" value="1"/>
</dbReference>
<dbReference type="AlphaFoldDB" id="A0A1E7F3Y4"/>
<keyword evidence="6" id="KW-1185">Reference proteome</keyword>
<evidence type="ECO:0000256" key="4">
    <source>
        <dbReference type="SAM" id="MobiDB-lite"/>
    </source>
</evidence>
<dbReference type="GO" id="GO:0003735">
    <property type="term" value="F:structural constituent of ribosome"/>
    <property type="evidence" value="ECO:0007669"/>
    <property type="project" value="InterPro"/>
</dbReference>
<name>A0A1E7F3Y4_9STRA</name>
<protein>
    <submittedName>
        <fullName evidence="5">Ribosomal protein S16</fullName>
    </submittedName>
</protein>
<dbReference type="GO" id="GO:0005739">
    <property type="term" value="C:mitochondrion"/>
    <property type="evidence" value="ECO:0007669"/>
    <property type="project" value="GOC"/>
</dbReference>
<organism evidence="5 6">
    <name type="scientific">Fragilariopsis cylindrus CCMP1102</name>
    <dbReference type="NCBI Taxonomy" id="635003"/>
    <lineage>
        <taxon>Eukaryota</taxon>
        <taxon>Sar</taxon>
        <taxon>Stramenopiles</taxon>
        <taxon>Ochrophyta</taxon>
        <taxon>Bacillariophyta</taxon>
        <taxon>Bacillariophyceae</taxon>
        <taxon>Bacillariophycidae</taxon>
        <taxon>Bacillariales</taxon>
        <taxon>Bacillariaceae</taxon>
        <taxon>Fragilariopsis</taxon>
    </lineage>
</organism>
<evidence type="ECO:0000256" key="3">
    <source>
        <dbReference type="ARBA" id="ARBA00023274"/>
    </source>
</evidence>
<dbReference type="Gene3D" id="3.30.1320.10">
    <property type="match status" value="1"/>
</dbReference>
<dbReference type="InterPro" id="IPR023803">
    <property type="entry name" value="Ribosomal_bS16_dom_sf"/>
</dbReference>
<evidence type="ECO:0000313" key="6">
    <source>
        <dbReference type="Proteomes" id="UP000095751"/>
    </source>
</evidence>
<dbReference type="PANTHER" id="PTHR12919:SF20">
    <property type="entry name" value="SMALL RIBOSOMAL SUBUNIT PROTEIN BS16M"/>
    <property type="match status" value="1"/>
</dbReference>
<keyword evidence="2 5" id="KW-0689">Ribosomal protein</keyword>
<keyword evidence="3" id="KW-0687">Ribonucleoprotein</keyword>
<evidence type="ECO:0000256" key="1">
    <source>
        <dbReference type="ARBA" id="ARBA00006668"/>
    </source>
</evidence>